<keyword evidence="8" id="KW-0862">Zinc</keyword>
<evidence type="ECO:0000256" key="3">
    <source>
        <dbReference type="ARBA" id="ARBA00022525"/>
    </source>
</evidence>
<reference evidence="11 12" key="1">
    <citation type="journal article" date="2019" name="Environ. Microbiol.">
        <title>An active ?-lactamase is a part of an orchestrated cell wall stress resistance network of Bacillus subtilis and related rhizosphere species.</title>
        <authorList>
            <person name="Bucher T."/>
            <person name="Keren-Paz A."/>
            <person name="Hausser J."/>
            <person name="Olender T."/>
            <person name="Cytryn E."/>
            <person name="Kolodkin-Gal I."/>
        </authorList>
    </citation>
    <scope>NUCLEOTIDE SEQUENCE [LARGE SCALE GENOMIC DNA]</scope>
    <source>
        <strain evidence="11 12">I32</strain>
    </source>
</reference>
<keyword evidence="5" id="KW-0479">Metal-binding</keyword>
<dbReference type="AlphaFoldDB" id="A0A9X9F1G1"/>
<feature type="non-terminal residue" evidence="11">
    <location>
        <position position="1"/>
    </location>
</feature>
<protein>
    <submittedName>
        <fullName evidence="11">Collagenase</fullName>
    </submittedName>
</protein>
<evidence type="ECO:0000256" key="1">
    <source>
        <dbReference type="ARBA" id="ARBA00001947"/>
    </source>
</evidence>
<keyword evidence="4" id="KW-0645">Protease</keyword>
<dbReference type="PANTHER" id="PTHR13062:SF9">
    <property type="entry name" value="MICROBIAL COLLAGENASE"/>
    <property type="match status" value="1"/>
</dbReference>
<dbReference type="GO" id="GO:0046872">
    <property type="term" value="F:metal ion binding"/>
    <property type="evidence" value="ECO:0007669"/>
    <property type="project" value="UniProtKB-KW"/>
</dbReference>
<evidence type="ECO:0000256" key="9">
    <source>
        <dbReference type="ARBA" id="ARBA00023049"/>
    </source>
</evidence>
<evidence type="ECO:0000256" key="8">
    <source>
        <dbReference type="ARBA" id="ARBA00022833"/>
    </source>
</evidence>
<keyword evidence="3" id="KW-0964">Secreted</keyword>
<evidence type="ECO:0000313" key="11">
    <source>
        <dbReference type="EMBL" id="TKI85371.1"/>
    </source>
</evidence>
<comment type="caution">
    <text evidence="11">The sequence shown here is derived from an EMBL/GenBank/DDBJ whole genome shotgun (WGS) entry which is preliminary data.</text>
</comment>
<evidence type="ECO:0000256" key="2">
    <source>
        <dbReference type="ARBA" id="ARBA00004613"/>
    </source>
</evidence>
<keyword evidence="9" id="KW-0482">Metalloprotease</keyword>
<comment type="cofactor">
    <cofactor evidence="1">
        <name>Zn(2+)</name>
        <dbReference type="ChEBI" id="CHEBI:29105"/>
    </cofactor>
</comment>
<dbReference type="Gene3D" id="3.30.980.50">
    <property type="match status" value="1"/>
</dbReference>
<evidence type="ECO:0000313" key="12">
    <source>
        <dbReference type="Proteomes" id="UP000308444"/>
    </source>
</evidence>
<dbReference type="PANTHER" id="PTHR13062">
    <property type="entry name" value="COLLAGENASE"/>
    <property type="match status" value="1"/>
</dbReference>
<proteinExistence type="predicted"/>
<dbReference type="Pfam" id="PF18496">
    <property type="entry name" value="ColG_sub"/>
    <property type="match status" value="1"/>
</dbReference>
<feature type="non-terminal residue" evidence="11">
    <location>
        <position position="101"/>
    </location>
</feature>
<dbReference type="InterPro" id="IPR041379">
    <property type="entry name" value="ColG_subdomain"/>
</dbReference>
<evidence type="ECO:0000256" key="7">
    <source>
        <dbReference type="ARBA" id="ARBA00022801"/>
    </source>
</evidence>
<dbReference type="GO" id="GO:0005576">
    <property type="term" value="C:extracellular region"/>
    <property type="evidence" value="ECO:0007669"/>
    <property type="project" value="UniProtKB-SubCell"/>
</dbReference>
<accession>A0A9X9F1G1</accession>
<dbReference type="Proteomes" id="UP000308444">
    <property type="component" value="Unassembled WGS sequence"/>
</dbReference>
<organism evidence="11 12">
    <name type="scientific">Bacillus cereus</name>
    <dbReference type="NCBI Taxonomy" id="1396"/>
    <lineage>
        <taxon>Bacteria</taxon>
        <taxon>Bacillati</taxon>
        <taxon>Bacillota</taxon>
        <taxon>Bacilli</taxon>
        <taxon>Bacillales</taxon>
        <taxon>Bacillaceae</taxon>
        <taxon>Bacillus</taxon>
        <taxon>Bacillus cereus group</taxon>
    </lineage>
</organism>
<comment type="subcellular location">
    <subcellularLocation>
        <location evidence="2">Secreted</location>
    </subcellularLocation>
</comment>
<dbReference type="Gene3D" id="1.10.390.20">
    <property type="match status" value="1"/>
</dbReference>
<evidence type="ECO:0000256" key="4">
    <source>
        <dbReference type="ARBA" id="ARBA00022670"/>
    </source>
</evidence>
<sequence>HDLIRANDVSSYDAYRATLSKDNKLNEEYQSYMQMLIDNRDKYTIPQVSDEYLTQHDPKSLSDVTSDITNEAKLKDVKVTKNTSQFFNTFTLQGTYTGSAA</sequence>
<gene>
    <name evidence="11" type="ORF">FC695_39900</name>
</gene>
<dbReference type="EMBL" id="SZOH01004451">
    <property type="protein sequence ID" value="TKI85371.1"/>
    <property type="molecule type" value="Genomic_DNA"/>
</dbReference>
<feature type="domain" description="Collagenase ColG-like catalytic helper subdomain" evidence="10">
    <location>
        <begin position="46"/>
        <end position="100"/>
    </location>
</feature>
<evidence type="ECO:0000256" key="5">
    <source>
        <dbReference type="ARBA" id="ARBA00022723"/>
    </source>
</evidence>
<dbReference type="GO" id="GO:0006508">
    <property type="term" value="P:proteolysis"/>
    <property type="evidence" value="ECO:0007669"/>
    <property type="project" value="UniProtKB-KW"/>
</dbReference>
<keyword evidence="7" id="KW-0378">Hydrolase</keyword>
<dbReference type="GO" id="GO:0008237">
    <property type="term" value="F:metallopeptidase activity"/>
    <property type="evidence" value="ECO:0007669"/>
    <property type="project" value="UniProtKB-KW"/>
</dbReference>
<evidence type="ECO:0000256" key="6">
    <source>
        <dbReference type="ARBA" id="ARBA00022729"/>
    </source>
</evidence>
<name>A0A9X9F1G1_BACCE</name>
<evidence type="ECO:0000259" key="10">
    <source>
        <dbReference type="Pfam" id="PF18496"/>
    </source>
</evidence>
<keyword evidence="6" id="KW-0732">Signal</keyword>